<evidence type="ECO:0000256" key="1">
    <source>
        <dbReference type="SAM" id="Coils"/>
    </source>
</evidence>
<reference evidence="2" key="1">
    <citation type="journal article" date="2020" name="mSystems">
        <title>Genome- and Community-Level Interaction Insights into Carbon Utilization and Element Cycling Functions of Hydrothermarchaeota in Hydrothermal Sediment.</title>
        <authorList>
            <person name="Zhou Z."/>
            <person name="Liu Y."/>
            <person name="Xu W."/>
            <person name="Pan J."/>
            <person name="Luo Z.H."/>
            <person name="Li M."/>
        </authorList>
    </citation>
    <scope>NUCLEOTIDE SEQUENCE [LARGE SCALE GENOMIC DNA]</scope>
    <source>
        <strain evidence="2">SpSt-143</strain>
    </source>
</reference>
<proteinExistence type="predicted"/>
<feature type="coiled-coil region" evidence="1">
    <location>
        <begin position="85"/>
        <end position="112"/>
    </location>
</feature>
<keyword evidence="1" id="KW-0175">Coiled coil</keyword>
<gene>
    <name evidence="2" type="ORF">ENO59_04115</name>
</gene>
<dbReference type="AlphaFoldDB" id="A0A7V2AZT6"/>
<organism evidence="2">
    <name type="scientific">Rhodothermus marinus</name>
    <name type="common">Rhodothermus obamensis</name>
    <dbReference type="NCBI Taxonomy" id="29549"/>
    <lineage>
        <taxon>Bacteria</taxon>
        <taxon>Pseudomonadati</taxon>
        <taxon>Rhodothermota</taxon>
        <taxon>Rhodothermia</taxon>
        <taxon>Rhodothermales</taxon>
        <taxon>Rhodothermaceae</taxon>
        <taxon>Rhodothermus</taxon>
    </lineage>
</organism>
<dbReference type="EMBL" id="DSGB01000004">
    <property type="protein sequence ID" value="HER95688.1"/>
    <property type="molecule type" value="Genomic_DNA"/>
</dbReference>
<name>A0A7V2AZT6_RHOMR</name>
<comment type="caution">
    <text evidence="2">The sequence shown here is derived from an EMBL/GenBank/DDBJ whole genome shotgun (WGS) entry which is preliminary data.</text>
</comment>
<evidence type="ECO:0000313" key="2">
    <source>
        <dbReference type="EMBL" id="HER95688.1"/>
    </source>
</evidence>
<protein>
    <submittedName>
        <fullName evidence="2">Uncharacterized protein</fullName>
    </submittedName>
</protein>
<sequence length="125" mass="13702">MPFITQQEFEELTGPIGQAAASDPAAFQRAQAAADDRITSITGVAAPSDPSTAPIWAKHAAAWLILYDLMLHVQPASAETMDFVQAHYREALAELERRARQLDATVTSEQNTFAKVAKIDGLYEW</sequence>
<accession>A0A7V2AZT6</accession>